<feature type="region of interest" description="Disordered" evidence="1">
    <location>
        <begin position="304"/>
        <end position="326"/>
    </location>
</feature>
<dbReference type="EMBL" id="JAQJAN010000005">
    <property type="protein sequence ID" value="KAJ5728318.1"/>
    <property type="molecule type" value="Genomic_DNA"/>
</dbReference>
<gene>
    <name evidence="2" type="ORF">N7493_004648</name>
</gene>
<feature type="region of interest" description="Disordered" evidence="1">
    <location>
        <begin position="363"/>
        <end position="479"/>
    </location>
</feature>
<evidence type="ECO:0000313" key="3">
    <source>
        <dbReference type="Proteomes" id="UP001215712"/>
    </source>
</evidence>
<protein>
    <submittedName>
        <fullName evidence="2">Uncharacterized protein</fullName>
    </submittedName>
</protein>
<feature type="region of interest" description="Disordered" evidence="1">
    <location>
        <begin position="1"/>
        <end position="193"/>
    </location>
</feature>
<feature type="compositionally biased region" description="Polar residues" evidence="1">
    <location>
        <begin position="152"/>
        <end position="177"/>
    </location>
</feature>
<name>A0AAD6HPA3_9EURO</name>
<feature type="compositionally biased region" description="Pro residues" evidence="1">
    <location>
        <begin position="1"/>
        <end position="10"/>
    </location>
</feature>
<feature type="compositionally biased region" description="Polar residues" evidence="1">
    <location>
        <begin position="402"/>
        <end position="411"/>
    </location>
</feature>
<feature type="compositionally biased region" description="Polar residues" evidence="1">
    <location>
        <begin position="314"/>
        <end position="323"/>
    </location>
</feature>
<dbReference type="Proteomes" id="UP001215712">
    <property type="component" value="Unassembled WGS sequence"/>
</dbReference>
<feature type="compositionally biased region" description="Low complexity" evidence="1">
    <location>
        <begin position="11"/>
        <end position="20"/>
    </location>
</feature>
<evidence type="ECO:0000313" key="2">
    <source>
        <dbReference type="EMBL" id="KAJ5728318.1"/>
    </source>
</evidence>
<reference evidence="2" key="2">
    <citation type="submission" date="2023-01" db="EMBL/GenBank/DDBJ databases">
        <authorList>
            <person name="Petersen C."/>
        </authorList>
    </citation>
    <scope>NUCLEOTIDE SEQUENCE</scope>
    <source>
        <strain evidence="2">IBT 17514</strain>
    </source>
</reference>
<reference evidence="2" key="1">
    <citation type="journal article" date="2023" name="IMA Fungus">
        <title>Comparative genomic study of the Penicillium genus elucidates a diverse pangenome and 15 lateral gene transfer events.</title>
        <authorList>
            <person name="Petersen C."/>
            <person name="Sorensen T."/>
            <person name="Nielsen M.R."/>
            <person name="Sondergaard T.E."/>
            <person name="Sorensen J.L."/>
            <person name="Fitzpatrick D.A."/>
            <person name="Frisvad J.C."/>
            <person name="Nielsen K.L."/>
        </authorList>
    </citation>
    <scope>NUCLEOTIDE SEQUENCE</scope>
    <source>
        <strain evidence="2">IBT 17514</strain>
    </source>
</reference>
<dbReference type="AlphaFoldDB" id="A0AAD6HPA3"/>
<feature type="compositionally biased region" description="Polar residues" evidence="1">
    <location>
        <begin position="111"/>
        <end position="121"/>
    </location>
</feature>
<feature type="compositionally biased region" description="Low complexity" evidence="1">
    <location>
        <begin position="122"/>
        <end position="133"/>
    </location>
</feature>
<comment type="caution">
    <text evidence="2">The sequence shown here is derived from an EMBL/GenBank/DDBJ whole genome shotgun (WGS) entry which is preliminary data.</text>
</comment>
<organism evidence="2 3">
    <name type="scientific">Penicillium malachiteum</name>
    <dbReference type="NCBI Taxonomy" id="1324776"/>
    <lineage>
        <taxon>Eukaryota</taxon>
        <taxon>Fungi</taxon>
        <taxon>Dikarya</taxon>
        <taxon>Ascomycota</taxon>
        <taxon>Pezizomycotina</taxon>
        <taxon>Eurotiomycetes</taxon>
        <taxon>Eurotiomycetidae</taxon>
        <taxon>Eurotiales</taxon>
        <taxon>Aspergillaceae</taxon>
        <taxon>Penicillium</taxon>
    </lineage>
</organism>
<feature type="compositionally biased region" description="Basic and acidic residues" evidence="1">
    <location>
        <begin position="68"/>
        <end position="79"/>
    </location>
</feature>
<keyword evidence="3" id="KW-1185">Reference proteome</keyword>
<feature type="compositionally biased region" description="Low complexity" evidence="1">
    <location>
        <begin position="437"/>
        <end position="450"/>
    </location>
</feature>
<sequence>MATTPPPPSPSALRVPAAPLHGAGYDTFEPYSTRSSARIAGQRASRSKETPPPPRFPELRGEGQSMESPRKYRRVEERALSPGRLSKPSTNQTRGRLTPFVHGSLADSLDTDSLTFNETQTSQPSTFSSSSRISEFHPLPTPAKTPSKKKVSSNLSSTSRTLFPSSKMSRNPQTPFSLNELDDEIPGPPGRIEIFTDSRDRIPVAPRSPRRAIRDPGISLHGSPEITRRVTRSQVRVGKDNEMTFMFRGQKHTRRYVDVELEEEEDDPTDLGLFAGREHLLPDPSILQNIKPLCRKDIKPRVLWQPNGDPVTPRSATPESETVANEPKAEIKPANDVFVEDDATDDECTHDVTNTVDNDFQFVPTLKSPPVNEQPDTPDAPGATRNLRSQARFHPEMYETPVVTTSPTKRPSSPFKLWGRKKKKGDQIVFSHDANESGTSLSTGTSSSTSTKRDAEDDEFWESPAKRTRSSGNSLPSRS</sequence>
<feature type="compositionally biased region" description="Polar residues" evidence="1">
    <location>
        <begin position="470"/>
        <end position="479"/>
    </location>
</feature>
<proteinExistence type="predicted"/>
<evidence type="ECO:0000256" key="1">
    <source>
        <dbReference type="SAM" id="MobiDB-lite"/>
    </source>
</evidence>
<accession>A0AAD6HPA3</accession>